<sequence>MSEALSGPVRSDLVTEEEAADLLEQCRAVITESLFALRMERIRCMWCVGQAIATHPAYERLMGGGPGRHSVIQWLARELPIGQSEIYSAVQFYREWPDLQLDLTPDGLMRLPGGKDLSWNQVKRKLLPGKSDEEARVVPWSVRRDRVEQRSQRQVGRVWTIEDHYAIMASIRGLEA</sequence>
<dbReference type="AlphaFoldDB" id="A0A6H2A114"/>
<accession>A0A6H2A114</accession>
<protein>
    <submittedName>
        <fullName evidence="1">Uncharacterized protein</fullName>
    </submittedName>
</protein>
<organism evidence="1">
    <name type="scientific">viral metagenome</name>
    <dbReference type="NCBI Taxonomy" id="1070528"/>
    <lineage>
        <taxon>unclassified sequences</taxon>
        <taxon>metagenomes</taxon>
        <taxon>organismal metagenomes</taxon>
    </lineage>
</organism>
<name>A0A6H2A114_9ZZZZ</name>
<reference evidence="1" key="1">
    <citation type="submission" date="2020-03" db="EMBL/GenBank/DDBJ databases">
        <title>The deep terrestrial virosphere.</title>
        <authorList>
            <person name="Holmfeldt K."/>
            <person name="Nilsson E."/>
            <person name="Simone D."/>
            <person name="Lopez-Fernandez M."/>
            <person name="Wu X."/>
            <person name="de Brujin I."/>
            <person name="Lundin D."/>
            <person name="Andersson A."/>
            <person name="Bertilsson S."/>
            <person name="Dopson M."/>
        </authorList>
    </citation>
    <scope>NUCLEOTIDE SEQUENCE</scope>
    <source>
        <strain evidence="1">TM448A03559</strain>
    </source>
</reference>
<evidence type="ECO:0000313" key="1">
    <source>
        <dbReference type="EMBL" id="QJA53458.1"/>
    </source>
</evidence>
<gene>
    <name evidence="1" type="ORF">TM448A03559_0008</name>
</gene>
<dbReference type="EMBL" id="MT144423">
    <property type="protein sequence ID" value="QJA53458.1"/>
    <property type="molecule type" value="Genomic_DNA"/>
</dbReference>
<proteinExistence type="predicted"/>